<keyword evidence="2" id="KW-1185">Reference proteome</keyword>
<evidence type="ECO:0000313" key="1">
    <source>
        <dbReference type="EMBL" id="MBW0497997.1"/>
    </source>
</evidence>
<organism evidence="1 2">
    <name type="scientific">Austropuccinia psidii MF-1</name>
    <dbReference type="NCBI Taxonomy" id="1389203"/>
    <lineage>
        <taxon>Eukaryota</taxon>
        <taxon>Fungi</taxon>
        <taxon>Dikarya</taxon>
        <taxon>Basidiomycota</taxon>
        <taxon>Pucciniomycotina</taxon>
        <taxon>Pucciniomycetes</taxon>
        <taxon>Pucciniales</taxon>
        <taxon>Sphaerophragmiaceae</taxon>
        <taxon>Austropuccinia</taxon>
    </lineage>
</organism>
<comment type="caution">
    <text evidence="1">The sequence shown here is derived from an EMBL/GenBank/DDBJ whole genome shotgun (WGS) entry which is preliminary data.</text>
</comment>
<dbReference type="Proteomes" id="UP000765509">
    <property type="component" value="Unassembled WGS sequence"/>
</dbReference>
<proteinExistence type="predicted"/>
<protein>
    <submittedName>
        <fullName evidence="1">Uncharacterized protein</fullName>
    </submittedName>
</protein>
<dbReference type="EMBL" id="AVOT02014508">
    <property type="protein sequence ID" value="MBW0497997.1"/>
    <property type="molecule type" value="Genomic_DNA"/>
</dbReference>
<dbReference type="AlphaFoldDB" id="A0A9Q3HB70"/>
<sequence length="66" mass="6976">MITAHSLRCSVGAARSGSAAIGPTAHAPDLGRLFQVMLRQELLSGIHIAPPDIHGLISLTFAAFRR</sequence>
<accession>A0A9Q3HB70</accession>
<evidence type="ECO:0000313" key="2">
    <source>
        <dbReference type="Proteomes" id="UP000765509"/>
    </source>
</evidence>
<gene>
    <name evidence="1" type="ORF">O181_037712</name>
</gene>
<reference evidence="1" key="1">
    <citation type="submission" date="2021-03" db="EMBL/GenBank/DDBJ databases">
        <title>Draft genome sequence of rust myrtle Austropuccinia psidii MF-1, a brazilian biotype.</title>
        <authorList>
            <person name="Quecine M.C."/>
            <person name="Pachon D.M.R."/>
            <person name="Bonatelli M.L."/>
            <person name="Correr F.H."/>
            <person name="Franceschini L.M."/>
            <person name="Leite T.F."/>
            <person name="Margarido G.R.A."/>
            <person name="Almeida C.A."/>
            <person name="Ferrarezi J.A."/>
            <person name="Labate C.A."/>
        </authorList>
    </citation>
    <scope>NUCLEOTIDE SEQUENCE</scope>
    <source>
        <strain evidence="1">MF-1</strain>
    </source>
</reference>
<name>A0A9Q3HB70_9BASI</name>